<evidence type="ECO:0000256" key="3">
    <source>
        <dbReference type="ARBA" id="ARBA00022722"/>
    </source>
</evidence>
<dbReference type="FunFam" id="3.30.420.10:FF:000031">
    <property type="entry name" value="RNA exonuclease 1"/>
    <property type="match status" value="1"/>
</dbReference>
<evidence type="ECO:0000256" key="2">
    <source>
        <dbReference type="ARBA" id="ARBA00006357"/>
    </source>
</evidence>
<organism evidence="8 9">
    <name type="scientific">Exidia glandulosa HHB12029</name>
    <dbReference type="NCBI Taxonomy" id="1314781"/>
    <lineage>
        <taxon>Eukaryota</taxon>
        <taxon>Fungi</taxon>
        <taxon>Dikarya</taxon>
        <taxon>Basidiomycota</taxon>
        <taxon>Agaricomycotina</taxon>
        <taxon>Agaricomycetes</taxon>
        <taxon>Auriculariales</taxon>
        <taxon>Exidiaceae</taxon>
        <taxon>Exidia</taxon>
    </lineage>
</organism>
<dbReference type="GO" id="GO:0010629">
    <property type="term" value="P:negative regulation of gene expression"/>
    <property type="evidence" value="ECO:0007669"/>
    <property type="project" value="UniProtKB-ARBA"/>
</dbReference>
<evidence type="ECO:0000256" key="4">
    <source>
        <dbReference type="ARBA" id="ARBA00022801"/>
    </source>
</evidence>
<dbReference type="Gene3D" id="3.30.420.10">
    <property type="entry name" value="Ribonuclease H-like superfamily/Ribonuclease H"/>
    <property type="match status" value="1"/>
</dbReference>
<dbReference type="GO" id="GO:0005634">
    <property type="term" value="C:nucleus"/>
    <property type="evidence" value="ECO:0007669"/>
    <property type="project" value="UniProtKB-SubCell"/>
</dbReference>
<feature type="domain" description="Exonuclease" evidence="7">
    <location>
        <begin position="191"/>
        <end position="359"/>
    </location>
</feature>
<keyword evidence="6" id="KW-0539">Nucleus</keyword>
<dbReference type="InterPro" id="IPR013520">
    <property type="entry name" value="Ribonucl_H"/>
</dbReference>
<protein>
    <submittedName>
        <fullName evidence="8">Ribonuclease H-like protein</fullName>
    </submittedName>
</protein>
<dbReference type="InParanoid" id="A0A165PZK1"/>
<dbReference type="GO" id="GO:0003676">
    <property type="term" value="F:nucleic acid binding"/>
    <property type="evidence" value="ECO:0007669"/>
    <property type="project" value="InterPro"/>
</dbReference>
<keyword evidence="9" id="KW-1185">Reference proteome</keyword>
<dbReference type="GO" id="GO:0004527">
    <property type="term" value="F:exonuclease activity"/>
    <property type="evidence" value="ECO:0007669"/>
    <property type="project" value="UniProtKB-KW"/>
</dbReference>
<evidence type="ECO:0000259" key="7">
    <source>
        <dbReference type="SMART" id="SM00479"/>
    </source>
</evidence>
<keyword evidence="3" id="KW-0540">Nuclease</keyword>
<evidence type="ECO:0000256" key="5">
    <source>
        <dbReference type="ARBA" id="ARBA00022839"/>
    </source>
</evidence>
<dbReference type="SMART" id="SM00479">
    <property type="entry name" value="EXOIII"/>
    <property type="match status" value="1"/>
</dbReference>
<dbReference type="InterPro" id="IPR034922">
    <property type="entry name" value="REX1-like_exo"/>
</dbReference>
<proteinExistence type="inferred from homology"/>
<evidence type="ECO:0000256" key="1">
    <source>
        <dbReference type="ARBA" id="ARBA00004123"/>
    </source>
</evidence>
<keyword evidence="4" id="KW-0378">Hydrolase</keyword>
<name>A0A165PZK1_EXIGL</name>
<comment type="similarity">
    <text evidence="2">Belongs to the REXO1/REXO3 family.</text>
</comment>
<keyword evidence="5" id="KW-0269">Exonuclease</keyword>
<dbReference type="CDD" id="cd06145">
    <property type="entry name" value="REX1_like"/>
    <property type="match status" value="1"/>
</dbReference>
<evidence type="ECO:0000256" key="6">
    <source>
        <dbReference type="ARBA" id="ARBA00023242"/>
    </source>
</evidence>
<evidence type="ECO:0000313" key="8">
    <source>
        <dbReference type="EMBL" id="KZW02879.1"/>
    </source>
</evidence>
<dbReference type="OrthoDB" id="206335at2759"/>
<evidence type="ECO:0000313" key="9">
    <source>
        <dbReference type="Proteomes" id="UP000077266"/>
    </source>
</evidence>
<dbReference type="FunCoup" id="A0A165PZK1">
    <property type="interactions" value="386"/>
</dbReference>
<dbReference type="InterPro" id="IPR012337">
    <property type="entry name" value="RNaseH-like_sf"/>
</dbReference>
<comment type="subcellular location">
    <subcellularLocation>
        <location evidence="1">Nucleus</location>
    </subcellularLocation>
</comment>
<dbReference type="AlphaFoldDB" id="A0A165PZK1"/>
<dbReference type="PANTHER" id="PTHR12801">
    <property type="entry name" value="RNA EXONUCLEASE REXO1 / RECO3 FAMILY MEMBER-RELATED"/>
    <property type="match status" value="1"/>
</dbReference>
<dbReference type="EMBL" id="KV425886">
    <property type="protein sequence ID" value="KZW02879.1"/>
    <property type="molecule type" value="Genomic_DNA"/>
</dbReference>
<dbReference type="SUPFAM" id="SSF53098">
    <property type="entry name" value="Ribonuclease H-like"/>
    <property type="match status" value="1"/>
</dbReference>
<sequence length="554" mass="61697">MAHRREPVSIGDIRDLVLHLVADGPPQSWLRVENPKAIQKVVVLLVPGLTPSLLDLPAAHAKGNPNLPLLIPAPDPKSKTQVPFVASTFMHACPTRAPGETTKMHSILSSFFMAPVSGEEKKKRILERISSERQQHTKNHDPMPYILTPEQMIDNDYPIPSYLADVFTKPSGWVETPCRVPYSHSSSVPPKVYALDCEMCMTEDGKDLTRICVIDLDEDKVVYDELVKPHKTILDYLTRWSGITAEKLHHVTKTLPEVQTDLLKMFTAPDDAPDAIPILLGHSLESDLRAMKLCHPRCIDTAVIYHHPRGRPLKPGLAWLTRKWCGREIQTGGEGGHDPEEDARACAQLLKLKFENGPGFGEFKTDQESILEKLLRTTGRSGRTVTSAVIDYGNPGSWHGAKATTAIACKSDEDVMRGVLESLPRHDFVFGRMIALSEALEWTTPKANAPVPTTPPPPRPPLAETAANLNSYLKQIFESLPPRTAFILFSGHSDPRTMSQLNVRKTKFETEIRAGKRLEEIDKADWWSAQEGRELETAVEMAKKGLLFLCIRNG</sequence>
<dbReference type="STRING" id="1314781.A0A165PZK1"/>
<dbReference type="Proteomes" id="UP000077266">
    <property type="component" value="Unassembled WGS sequence"/>
</dbReference>
<dbReference type="InterPro" id="IPR036397">
    <property type="entry name" value="RNaseH_sf"/>
</dbReference>
<reference evidence="8 9" key="1">
    <citation type="journal article" date="2016" name="Mol. Biol. Evol.">
        <title>Comparative Genomics of Early-Diverging Mushroom-Forming Fungi Provides Insights into the Origins of Lignocellulose Decay Capabilities.</title>
        <authorList>
            <person name="Nagy L.G."/>
            <person name="Riley R."/>
            <person name="Tritt A."/>
            <person name="Adam C."/>
            <person name="Daum C."/>
            <person name="Floudas D."/>
            <person name="Sun H."/>
            <person name="Yadav J.S."/>
            <person name="Pangilinan J."/>
            <person name="Larsson K.H."/>
            <person name="Matsuura K."/>
            <person name="Barry K."/>
            <person name="Labutti K."/>
            <person name="Kuo R."/>
            <person name="Ohm R.A."/>
            <person name="Bhattacharya S.S."/>
            <person name="Shirouzu T."/>
            <person name="Yoshinaga Y."/>
            <person name="Martin F.M."/>
            <person name="Grigoriev I.V."/>
            <person name="Hibbett D.S."/>
        </authorList>
    </citation>
    <scope>NUCLEOTIDE SEQUENCE [LARGE SCALE GENOMIC DNA]</scope>
    <source>
        <strain evidence="8 9">HHB12029</strain>
    </source>
</reference>
<accession>A0A165PZK1</accession>
<gene>
    <name evidence="8" type="ORF">EXIGLDRAFT_636917</name>
</gene>
<dbReference type="InterPro" id="IPR047021">
    <property type="entry name" value="REXO1/3/4-like"/>
</dbReference>
<dbReference type="PANTHER" id="PTHR12801:SF115">
    <property type="entry name" value="FI18136P1-RELATED"/>
    <property type="match status" value="1"/>
</dbReference>